<evidence type="ECO:0000259" key="2">
    <source>
        <dbReference type="Pfam" id="PF01569"/>
    </source>
</evidence>
<dbReference type="CDD" id="cd03396">
    <property type="entry name" value="PAP2_like_6"/>
    <property type="match status" value="1"/>
</dbReference>
<organism evidence="3">
    <name type="scientific">uncultured delta proteobacterium</name>
    <dbReference type="NCBI Taxonomy" id="34034"/>
    <lineage>
        <taxon>Bacteria</taxon>
        <taxon>Deltaproteobacteria</taxon>
        <taxon>environmental samples</taxon>
    </lineage>
</organism>
<protein>
    <submittedName>
        <fullName evidence="3">Putative Phosphoesterase PA-phosphatase-like protein</fullName>
    </submittedName>
</protein>
<keyword evidence="1" id="KW-1133">Transmembrane helix</keyword>
<feature type="transmembrane region" description="Helical" evidence="1">
    <location>
        <begin position="99"/>
        <end position="119"/>
    </location>
</feature>
<dbReference type="Gene3D" id="1.20.144.10">
    <property type="entry name" value="Phosphatidic acid phosphatase type 2/haloperoxidase"/>
    <property type="match status" value="1"/>
</dbReference>
<name>A0A212JEL9_9DELT</name>
<keyword evidence="1" id="KW-0812">Transmembrane</keyword>
<proteinExistence type="predicted"/>
<dbReference type="InterPro" id="IPR036938">
    <property type="entry name" value="PAP2/HPO_sf"/>
</dbReference>
<feature type="domain" description="Phosphatidic acid phosphatase type 2/haloperoxidase" evidence="2">
    <location>
        <begin position="99"/>
        <end position="225"/>
    </location>
</feature>
<accession>A0A212JEL9</accession>
<sequence>MVSLRTPPPFPVYALFSLAALLCVIGESVPALDRCVQDYFFRNGEWLLTERFHAAHKTLLYTAPKVLVGLIGGAFLLLFFIALTRSATVKHLDAWKKPALLVGLSIALVPLTVAGIKAATGVYGPVDLLPYGGKHPHIGLLQQLWHYGHTAGGRSFPAGHASGGFALISLYYLPVSRLVKRALLTLGLCAGWLMGLYQTARGEHFISHTLATMCITLAVVTFLARKLRL</sequence>
<feature type="transmembrane region" description="Helical" evidence="1">
    <location>
        <begin position="156"/>
        <end position="175"/>
    </location>
</feature>
<feature type="transmembrane region" description="Helical" evidence="1">
    <location>
        <begin position="205"/>
        <end position="224"/>
    </location>
</feature>
<dbReference type="SUPFAM" id="SSF48317">
    <property type="entry name" value="Acid phosphatase/Vanadium-dependent haloperoxidase"/>
    <property type="match status" value="1"/>
</dbReference>
<feature type="transmembrane region" description="Helical" evidence="1">
    <location>
        <begin position="182"/>
        <end position="199"/>
    </location>
</feature>
<reference evidence="3" key="1">
    <citation type="submission" date="2016-04" db="EMBL/GenBank/DDBJ databases">
        <authorList>
            <person name="Evans L.H."/>
            <person name="Alamgir A."/>
            <person name="Owens N."/>
            <person name="Weber N.D."/>
            <person name="Virtaneva K."/>
            <person name="Barbian K."/>
            <person name="Babar A."/>
            <person name="Rosenke K."/>
        </authorList>
    </citation>
    <scope>NUCLEOTIDE SEQUENCE</scope>
    <source>
        <strain evidence="3">86</strain>
    </source>
</reference>
<dbReference type="AlphaFoldDB" id="A0A212JEL9"/>
<dbReference type="Pfam" id="PF01569">
    <property type="entry name" value="PAP2"/>
    <property type="match status" value="1"/>
</dbReference>
<evidence type="ECO:0000313" key="3">
    <source>
        <dbReference type="EMBL" id="SBV97878.1"/>
    </source>
</evidence>
<feature type="transmembrane region" description="Helical" evidence="1">
    <location>
        <begin position="66"/>
        <end position="87"/>
    </location>
</feature>
<keyword evidence="1" id="KW-0472">Membrane</keyword>
<evidence type="ECO:0000256" key="1">
    <source>
        <dbReference type="SAM" id="Phobius"/>
    </source>
</evidence>
<dbReference type="InterPro" id="IPR000326">
    <property type="entry name" value="PAP2/HPO"/>
</dbReference>
<gene>
    <name evidence="3" type="ORF">KL86DPRO_11291</name>
</gene>
<dbReference type="EMBL" id="FLUQ01000001">
    <property type="protein sequence ID" value="SBV97878.1"/>
    <property type="molecule type" value="Genomic_DNA"/>
</dbReference>